<protein>
    <submittedName>
        <fullName evidence="4">SCO family protein</fullName>
    </submittedName>
</protein>
<accession>A0A4P7LGG6</accession>
<evidence type="ECO:0000256" key="2">
    <source>
        <dbReference type="PIRSR" id="PIRSR603782-1"/>
    </source>
</evidence>
<comment type="similarity">
    <text evidence="1">Belongs to the SCO1/2 family.</text>
</comment>
<dbReference type="PANTHER" id="PTHR12151:SF25">
    <property type="entry name" value="LINALOOL DEHYDRATASE_ISOMERASE DOMAIN-CONTAINING PROTEIN"/>
    <property type="match status" value="1"/>
</dbReference>
<dbReference type="InterPro" id="IPR036249">
    <property type="entry name" value="Thioredoxin-like_sf"/>
</dbReference>
<keyword evidence="2" id="KW-0479">Metal-binding</keyword>
<dbReference type="Gene3D" id="3.40.30.10">
    <property type="entry name" value="Glutaredoxin"/>
    <property type="match status" value="1"/>
</dbReference>
<gene>
    <name evidence="4" type="ORF">E0W60_29775</name>
</gene>
<dbReference type="Pfam" id="PF02630">
    <property type="entry name" value="SCO1-SenC"/>
    <property type="match status" value="1"/>
</dbReference>
<sequence>MTSWTRRAWLRGIFASTFAVASRDIYAHVGIGPVKPPLPIPDIWVIDEAGRRRRLQKVLSGGVSAVQTIFTGCSSVCPLQGAIFGAAQEGIAQLRSRHPVQLLSLSIDPLSDSPAALRAWLKRFDAGPAWHAVTSPVGEVEQIRAALAGGASRPGMESHSTQVYFFNEAAQLCWRSTPLPRAEEVLRVLAHLAQA</sequence>
<keyword evidence="2" id="KW-0186">Copper</keyword>
<dbReference type="InterPro" id="IPR003782">
    <property type="entry name" value="SCO1/SenC"/>
</dbReference>
<geneLocation type="plasmid" evidence="4">
    <name>unnamed1</name>
</geneLocation>
<feature type="binding site" evidence="2">
    <location>
        <position position="77"/>
    </location>
    <ligand>
        <name>Cu cation</name>
        <dbReference type="ChEBI" id="CHEBI:23378"/>
    </ligand>
</feature>
<dbReference type="EMBL" id="CP038636">
    <property type="protein sequence ID" value="QBY55284.1"/>
    <property type="molecule type" value="Genomic_DNA"/>
</dbReference>
<keyword evidence="3" id="KW-1015">Disulfide bond</keyword>
<name>A0A4P7LGG6_9BURK</name>
<evidence type="ECO:0000313" key="5">
    <source>
        <dbReference type="Proteomes" id="UP000295294"/>
    </source>
</evidence>
<feature type="disulfide bond" description="Redox-active" evidence="3">
    <location>
        <begin position="73"/>
        <end position="77"/>
    </location>
</feature>
<keyword evidence="4" id="KW-0614">Plasmid</keyword>
<feature type="binding site" evidence="2">
    <location>
        <position position="73"/>
    </location>
    <ligand>
        <name>Cu cation</name>
        <dbReference type="ChEBI" id="CHEBI:23378"/>
    </ligand>
</feature>
<dbReference type="CDD" id="cd02968">
    <property type="entry name" value="SCO"/>
    <property type="match status" value="1"/>
</dbReference>
<evidence type="ECO:0000256" key="1">
    <source>
        <dbReference type="ARBA" id="ARBA00010996"/>
    </source>
</evidence>
<dbReference type="Proteomes" id="UP000295294">
    <property type="component" value="Plasmid unnamed1"/>
</dbReference>
<dbReference type="GO" id="GO:0046872">
    <property type="term" value="F:metal ion binding"/>
    <property type="evidence" value="ECO:0007669"/>
    <property type="project" value="UniProtKB-KW"/>
</dbReference>
<proteinExistence type="inferred from homology"/>
<dbReference type="PANTHER" id="PTHR12151">
    <property type="entry name" value="ELECTRON TRANSPORT PROTIN SCO1/SENC FAMILY MEMBER"/>
    <property type="match status" value="1"/>
</dbReference>
<dbReference type="SUPFAM" id="SSF52833">
    <property type="entry name" value="Thioredoxin-like"/>
    <property type="match status" value="1"/>
</dbReference>
<organism evidence="4 5">
    <name type="scientific">Cupriavidus oxalaticus</name>
    <dbReference type="NCBI Taxonomy" id="96344"/>
    <lineage>
        <taxon>Bacteria</taxon>
        <taxon>Pseudomonadati</taxon>
        <taxon>Pseudomonadota</taxon>
        <taxon>Betaproteobacteria</taxon>
        <taxon>Burkholderiales</taxon>
        <taxon>Burkholderiaceae</taxon>
        <taxon>Cupriavidus</taxon>
    </lineage>
</organism>
<dbReference type="OrthoDB" id="9180103at2"/>
<dbReference type="KEGG" id="cox:E0W60_29775"/>
<evidence type="ECO:0000313" key="4">
    <source>
        <dbReference type="EMBL" id="QBY55284.1"/>
    </source>
</evidence>
<evidence type="ECO:0000256" key="3">
    <source>
        <dbReference type="PIRSR" id="PIRSR603782-2"/>
    </source>
</evidence>
<dbReference type="AlphaFoldDB" id="A0A4P7LGG6"/>
<dbReference type="RefSeq" id="WP_135706553.1">
    <property type="nucleotide sequence ID" value="NZ_CP038636.1"/>
</dbReference>
<reference evidence="4 5" key="1">
    <citation type="submission" date="2019-03" db="EMBL/GenBank/DDBJ databases">
        <title>Efficiently degradation of phenoxyalkanoic acid herbicides by Cupriavidus oxalaticus strain X32.</title>
        <authorList>
            <person name="Sheng X."/>
        </authorList>
    </citation>
    <scope>NUCLEOTIDE SEQUENCE [LARGE SCALE GENOMIC DNA]</scope>
    <source>
        <strain evidence="4 5">X32</strain>
        <plasmid evidence="4 5">unnamed1</plasmid>
    </source>
</reference>